<dbReference type="KEGG" id="mru:mru_1435"/>
<evidence type="ECO:0000313" key="4">
    <source>
        <dbReference type="Proteomes" id="UP000008680"/>
    </source>
</evidence>
<dbReference type="Proteomes" id="UP000008680">
    <property type="component" value="Chromosome"/>
</dbReference>
<dbReference type="OrthoDB" id="67714at2157"/>
<dbReference type="Pfam" id="PF07883">
    <property type="entry name" value="Cupin_2"/>
    <property type="match status" value="1"/>
</dbReference>
<dbReference type="PATRIC" id="fig|634498.28.peg.1439"/>
<dbReference type="STRING" id="634498.mru_1435"/>
<dbReference type="EMBL" id="CP001719">
    <property type="protein sequence ID" value="ADC47285.1"/>
    <property type="molecule type" value="Genomic_DNA"/>
</dbReference>
<dbReference type="CDD" id="cd02209">
    <property type="entry name" value="cupin_XRE_C"/>
    <property type="match status" value="1"/>
</dbReference>
<feature type="domain" description="HTH cro/C1-type" evidence="2">
    <location>
        <begin position="15"/>
        <end position="69"/>
    </location>
</feature>
<dbReference type="GO" id="GO:0003677">
    <property type="term" value="F:DNA binding"/>
    <property type="evidence" value="ECO:0007669"/>
    <property type="project" value="UniProtKB-KW"/>
</dbReference>
<evidence type="ECO:0000256" key="1">
    <source>
        <dbReference type="ARBA" id="ARBA00023125"/>
    </source>
</evidence>
<organism evidence="3 4">
    <name type="scientific">Methanobrevibacter ruminantium (strain ATCC 35063 / DSM 1093 / JCM 13430 / OCM 146 / M1)</name>
    <name type="common">Methanobacterium ruminantium</name>
    <dbReference type="NCBI Taxonomy" id="634498"/>
    <lineage>
        <taxon>Archaea</taxon>
        <taxon>Methanobacteriati</taxon>
        <taxon>Methanobacteriota</taxon>
        <taxon>Methanomada group</taxon>
        <taxon>Methanobacteria</taxon>
        <taxon>Methanobacteriales</taxon>
        <taxon>Methanobacteriaceae</taxon>
        <taxon>Methanobrevibacter</taxon>
    </lineage>
</organism>
<gene>
    <name evidence="3" type="ordered locus">mru_1435</name>
</gene>
<dbReference type="HOGENOM" id="CLU_085376_3_2_2"/>
<dbReference type="SMART" id="SM00530">
    <property type="entry name" value="HTH_XRE"/>
    <property type="match status" value="1"/>
</dbReference>
<evidence type="ECO:0000259" key="2">
    <source>
        <dbReference type="PROSITE" id="PS50943"/>
    </source>
</evidence>
<reference evidence="3 4" key="1">
    <citation type="journal article" date="2010" name="PLoS ONE">
        <title>The genome sequence of the rumen methanogen Methanobrevibacter ruminantium reveals new possibilities for controlling ruminant methane emissions.</title>
        <authorList>
            <person name="Leahy S.C."/>
            <person name="Kelly W.J."/>
            <person name="Altermann E."/>
            <person name="Ronimus R.S."/>
            <person name="Yeoman C.J."/>
            <person name="Pacheco D.M."/>
            <person name="Li D."/>
            <person name="Kong Z."/>
            <person name="McTavish S."/>
            <person name="Sang C."/>
            <person name="Lambie S.C."/>
            <person name="Janssen P.H."/>
            <person name="Dey D."/>
            <person name="Attwood G.T."/>
        </authorList>
    </citation>
    <scope>NUCLEOTIDE SEQUENCE [LARGE SCALE GENOMIC DNA]</scope>
    <source>
        <strain evidence="4">ATCC 35063 / DSM 1093 / JCM 13430 / OCM 146 / M1</strain>
    </source>
</reference>
<dbReference type="InterPro" id="IPR001387">
    <property type="entry name" value="Cro/C1-type_HTH"/>
</dbReference>
<keyword evidence="1" id="KW-0238">DNA-binding</keyword>
<dbReference type="eggNOG" id="arCOG01866">
    <property type="taxonomic scope" value="Archaea"/>
</dbReference>
<dbReference type="InterPro" id="IPR050807">
    <property type="entry name" value="TransReg_Diox_bact_type"/>
</dbReference>
<dbReference type="SUPFAM" id="SSF51182">
    <property type="entry name" value="RmlC-like cupins"/>
    <property type="match status" value="1"/>
</dbReference>
<dbReference type="Gene3D" id="2.60.120.10">
    <property type="entry name" value="Jelly Rolls"/>
    <property type="match status" value="1"/>
</dbReference>
<keyword evidence="4" id="KW-1185">Reference proteome</keyword>
<dbReference type="GO" id="GO:0003700">
    <property type="term" value="F:DNA-binding transcription factor activity"/>
    <property type="evidence" value="ECO:0007669"/>
    <property type="project" value="TreeGrafter"/>
</dbReference>
<protein>
    <submittedName>
        <fullName evidence="3">Transcriptional regulator</fullName>
    </submittedName>
</protein>
<dbReference type="CDD" id="cd00093">
    <property type="entry name" value="HTH_XRE"/>
    <property type="match status" value="1"/>
</dbReference>
<dbReference type="AlphaFoldDB" id="D3E424"/>
<evidence type="ECO:0000313" key="3">
    <source>
        <dbReference type="EMBL" id="ADC47285.1"/>
    </source>
</evidence>
<dbReference type="InterPro" id="IPR010982">
    <property type="entry name" value="Lambda_DNA-bd_dom_sf"/>
</dbReference>
<dbReference type="GO" id="GO:0005829">
    <property type="term" value="C:cytosol"/>
    <property type="evidence" value="ECO:0007669"/>
    <property type="project" value="TreeGrafter"/>
</dbReference>
<dbReference type="Pfam" id="PF12844">
    <property type="entry name" value="HTH_19"/>
    <property type="match status" value="1"/>
</dbReference>
<sequence length="186" mass="21416">MIEMSDVNKDIGMRIRELRELSDITTEDMANELDVDEETYISYEDGIIDIPASFLYQIAHIFKVDLALILTGEETRMTYFDVTRADKGFAVDRRKEYKYENLCKKFVHKKAEMFIVTVDPKEDAMPSLNSHAGQEFNYILEGTVKIFIKDNEIILNEGDSIFFDATCEHAMVALNDETAKFLAVIM</sequence>
<accession>D3E424</accession>
<dbReference type="InterPro" id="IPR013096">
    <property type="entry name" value="Cupin_2"/>
</dbReference>
<name>D3E424_METRM</name>
<dbReference type="PROSITE" id="PS50943">
    <property type="entry name" value="HTH_CROC1"/>
    <property type="match status" value="1"/>
</dbReference>
<proteinExistence type="predicted"/>
<dbReference type="PANTHER" id="PTHR46797">
    <property type="entry name" value="HTH-TYPE TRANSCRIPTIONAL REGULATOR"/>
    <property type="match status" value="1"/>
</dbReference>
<dbReference type="InterPro" id="IPR011051">
    <property type="entry name" value="RmlC_Cupin_sf"/>
</dbReference>
<dbReference type="SUPFAM" id="SSF47413">
    <property type="entry name" value="lambda repressor-like DNA-binding domains"/>
    <property type="match status" value="1"/>
</dbReference>
<dbReference type="PANTHER" id="PTHR46797:SF19">
    <property type="entry name" value="BLL2473 PROTEIN"/>
    <property type="match status" value="1"/>
</dbReference>
<dbReference type="Gene3D" id="1.10.260.40">
    <property type="entry name" value="lambda repressor-like DNA-binding domains"/>
    <property type="match status" value="1"/>
</dbReference>
<dbReference type="InterPro" id="IPR014710">
    <property type="entry name" value="RmlC-like_jellyroll"/>
</dbReference>